<dbReference type="KEGG" id="fcy:FRACYDRAFT_247352"/>
<gene>
    <name evidence="3" type="ORF">FRACYDRAFT_247352</name>
</gene>
<evidence type="ECO:0000313" key="4">
    <source>
        <dbReference type="Proteomes" id="UP000095751"/>
    </source>
</evidence>
<accession>A0A1E7EWC7</accession>
<evidence type="ECO:0000259" key="2">
    <source>
        <dbReference type="Pfam" id="PF00646"/>
    </source>
</evidence>
<evidence type="ECO:0000313" key="3">
    <source>
        <dbReference type="EMBL" id="OEU10338.1"/>
    </source>
</evidence>
<protein>
    <recommendedName>
        <fullName evidence="2">F-box domain-containing protein</fullName>
    </recommendedName>
</protein>
<evidence type="ECO:0000256" key="1">
    <source>
        <dbReference type="SAM" id="MobiDB-lite"/>
    </source>
</evidence>
<proteinExistence type="predicted"/>
<dbReference type="EMBL" id="KV784372">
    <property type="protein sequence ID" value="OEU10338.1"/>
    <property type="molecule type" value="Genomic_DNA"/>
</dbReference>
<dbReference type="CDD" id="cd09917">
    <property type="entry name" value="F-box_SF"/>
    <property type="match status" value="1"/>
</dbReference>
<feature type="domain" description="F-box" evidence="2">
    <location>
        <begin position="48"/>
        <end position="80"/>
    </location>
</feature>
<dbReference type="AlphaFoldDB" id="A0A1E7EWC7"/>
<dbReference type="Proteomes" id="UP000095751">
    <property type="component" value="Unassembled WGS sequence"/>
</dbReference>
<feature type="region of interest" description="Disordered" evidence="1">
    <location>
        <begin position="1"/>
        <end position="22"/>
    </location>
</feature>
<reference evidence="3 4" key="1">
    <citation type="submission" date="2016-09" db="EMBL/GenBank/DDBJ databases">
        <title>Extensive genetic diversity and differential bi-allelic expression allows diatom success in the polar Southern Ocean.</title>
        <authorList>
            <consortium name="DOE Joint Genome Institute"/>
            <person name="Mock T."/>
            <person name="Otillar R.P."/>
            <person name="Strauss J."/>
            <person name="Dupont C."/>
            <person name="Frickenhaus S."/>
            <person name="Maumus F."/>
            <person name="Mcmullan M."/>
            <person name="Sanges R."/>
            <person name="Schmutz J."/>
            <person name="Toseland A."/>
            <person name="Valas R."/>
            <person name="Veluchamy A."/>
            <person name="Ward B.J."/>
            <person name="Allen A."/>
            <person name="Barry K."/>
            <person name="Falciatore A."/>
            <person name="Ferrante M."/>
            <person name="Fortunato A.E."/>
            <person name="Gloeckner G."/>
            <person name="Gruber A."/>
            <person name="Hipkin R."/>
            <person name="Janech M."/>
            <person name="Kroth P."/>
            <person name="Leese F."/>
            <person name="Lindquist E."/>
            <person name="Lyon B.R."/>
            <person name="Martin J."/>
            <person name="Mayer C."/>
            <person name="Parker M."/>
            <person name="Quesneville H."/>
            <person name="Raymond J."/>
            <person name="Uhlig C."/>
            <person name="Valentin K.U."/>
            <person name="Worden A.Z."/>
            <person name="Armbrust E.V."/>
            <person name="Bowler C."/>
            <person name="Green B."/>
            <person name="Moulton V."/>
            <person name="Van Oosterhout C."/>
            <person name="Grigoriev I."/>
        </authorList>
    </citation>
    <scope>NUCLEOTIDE SEQUENCE [LARGE SCALE GENOMIC DNA]</scope>
    <source>
        <strain evidence="3 4">CCMP1102</strain>
    </source>
</reference>
<dbReference type="InParanoid" id="A0A1E7EWC7"/>
<dbReference type="InterPro" id="IPR036047">
    <property type="entry name" value="F-box-like_dom_sf"/>
</dbReference>
<dbReference type="OrthoDB" id="549243at2759"/>
<sequence length="353" mass="40878">MLGRNNNTKKRPPPPFLPPSIIVGDDSIAGRTRRQKRAIASKWDLQTPIIIEIISWLDQESLMNLSLVSKQLHSTITNEPGNKNKLYPVFEVTLRGSSTRRLFQILRNNFLNEEKKNKLQYYPRMRLNNVQESVFDRNSDYEIQQMTRDVRIDWITSLDISSSNSPSPTMATTGLPVYSPYKNYCNSPQYVLSKILPQLRELNFTKSGVVIDSEISKNCPLLEKLTADNLICFTLNGNNLRFCNNLKEIYVDHSSLNCIGSRQKDQISDLNNHHDIFMFHRCSKALERVSIRNMKFKGYLSVDDNYDDEDFTQNVLIKFVRNAPPSLHWFRSDLAPDNITMLRMERPGIELLN</sequence>
<name>A0A1E7EWC7_9STRA</name>
<keyword evidence="4" id="KW-1185">Reference proteome</keyword>
<dbReference type="SUPFAM" id="SSF81383">
    <property type="entry name" value="F-box domain"/>
    <property type="match status" value="1"/>
</dbReference>
<dbReference type="Pfam" id="PF00646">
    <property type="entry name" value="F-box"/>
    <property type="match status" value="1"/>
</dbReference>
<dbReference type="InterPro" id="IPR001810">
    <property type="entry name" value="F-box_dom"/>
</dbReference>
<organism evidence="3 4">
    <name type="scientific">Fragilariopsis cylindrus CCMP1102</name>
    <dbReference type="NCBI Taxonomy" id="635003"/>
    <lineage>
        <taxon>Eukaryota</taxon>
        <taxon>Sar</taxon>
        <taxon>Stramenopiles</taxon>
        <taxon>Ochrophyta</taxon>
        <taxon>Bacillariophyta</taxon>
        <taxon>Bacillariophyceae</taxon>
        <taxon>Bacillariophycidae</taxon>
        <taxon>Bacillariales</taxon>
        <taxon>Bacillariaceae</taxon>
        <taxon>Fragilariopsis</taxon>
    </lineage>
</organism>